<dbReference type="Pfam" id="PF22666">
    <property type="entry name" value="Glyco_hydro_2_N2"/>
    <property type="match status" value="1"/>
</dbReference>
<feature type="domain" description="Beta-mannosidase-like galactose-binding" evidence="4">
    <location>
        <begin position="985"/>
        <end position="1055"/>
    </location>
</feature>
<dbReference type="Pfam" id="PF17132">
    <property type="entry name" value="Glyco_hydro_106"/>
    <property type="match status" value="1"/>
</dbReference>
<dbReference type="Gene3D" id="2.60.120.260">
    <property type="entry name" value="Galactose-binding domain-like"/>
    <property type="match status" value="2"/>
</dbReference>
<dbReference type="PANTHER" id="PTHR43817">
    <property type="entry name" value="GLYCOSYL HYDROLASE"/>
    <property type="match status" value="1"/>
</dbReference>
<keyword evidence="1 3" id="KW-0732">Signal</keyword>
<evidence type="ECO:0000256" key="1">
    <source>
        <dbReference type="ARBA" id="ARBA00022729"/>
    </source>
</evidence>
<reference evidence="5 6" key="1">
    <citation type="submission" date="2020-02" db="EMBL/GenBank/DDBJ databases">
        <title>Draft genome sequence of two Spirosoma agri KCTC 52727 and Spirosoma terrae KCTC 52035.</title>
        <authorList>
            <person name="Rojas J."/>
            <person name="Ambika Manirajan B."/>
            <person name="Suarez C."/>
            <person name="Ratering S."/>
            <person name="Schnell S."/>
        </authorList>
    </citation>
    <scope>NUCLEOTIDE SEQUENCE [LARGE SCALE GENOMIC DNA]</scope>
    <source>
        <strain evidence="5 6">KCTC 52035</strain>
    </source>
</reference>
<gene>
    <name evidence="5" type="ORF">GK108_11385</name>
</gene>
<dbReference type="GO" id="GO:0004553">
    <property type="term" value="F:hydrolase activity, hydrolyzing O-glycosyl compounds"/>
    <property type="evidence" value="ECO:0007669"/>
    <property type="project" value="UniProtKB-ARBA"/>
</dbReference>
<name>A0A6L9L7K0_9BACT</name>
<keyword evidence="2 5" id="KW-0378">Hydrolase</keyword>
<dbReference type="EMBL" id="JAAFZH010000004">
    <property type="protein sequence ID" value="NDU95477.1"/>
    <property type="molecule type" value="Genomic_DNA"/>
</dbReference>
<dbReference type="PANTHER" id="PTHR43817:SF1">
    <property type="entry name" value="HYDROLASE, FAMILY 43, PUTATIVE (AFU_ORTHOLOGUE AFUA_3G01660)-RELATED"/>
    <property type="match status" value="1"/>
</dbReference>
<dbReference type="AlphaFoldDB" id="A0A6L9L7K0"/>
<evidence type="ECO:0000256" key="2">
    <source>
        <dbReference type="ARBA" id="ARBA00022801"/>
    </source>
</evidence>
<evidence type="ECO:0000256" key="3">
    <source>
        <dbReference type="SAM" id="SignalP"/>
    </source>
</evidence>
<comment type="caution">
    <text evidence="5">The sequence shown here is derived from an EMBL/GenBank/DDBJ whole genome shotgun (WGS) entry which is preliminary data.</text>
</comment>
<dbReference type="RefSeq" id="WP_163947569.1">
    <property type="nucleotide sequence ID" value="NZ_JAAFZH010000004.1"/>
</dbReference>
<dbReference type="InterPro" id="IPR054593">
    <property type="entry name" value="Beta-mannosidase-like_N2"/>
</dbReference>
<accession>A0A6L9L7K0</accession>
<proteinExistence type="predicted"/>
<organism evidence="5 6">
    <name type="scientific">Spirosoma terrae</name>
    <dbReference type="NCBI Taxonomy" id="1968276"/>
    <lineage>
        <taxon>Bacteria</taxon>
        <taxon>Pseudomonadati</taxon>
        <taxon>Bacteroidota</taxon>
        <taxon>Cytophagia</taxon>
        <taxon>Cytophagales</taxon>
        <taxon>Cytophagaceae</taxon>
        <taxon>Spirosoma</taxon>
    </lineage>
</organism>
<protein>
    <submittedName>
        <fullName evidence="5">Glycoside hydrolase</fullName>
    </submittedName>
</protein>
<evidence type="ECO:0000313" key="6">
    <source>
        <dbReference type="Proteomes" id="UP000474175"/>
    </source>
</evidence>
<evidence type="ECO:0000313" key="5">
    <source>
        <dbReference type="EMBL" id="NDU95477.1"/>
    </source>
</evidence>
<dbReference type="NCBIfam" id="NF045579">
    <property type="entry name" value="rhamnoside_JR"/>
    <property type="match status" value="1"/>
</dbReference>
<dbReference type="SUPFAM" id="SSF49785">
    <property type="entry name" value="Galactose-binding domain-like"/>
    <property type="match status" value="2"/>
</dbReference>
<feature type="chain" id="PRO_5026715814" evidence="3">
    <location>
        <begin position="18"/>
        <end position="1106"/>
    </location>
</feature>
<dbReference type="InterPro" id="IPR008979">
    <property type="entry name" value="Galactose-bd-like_sf"/>
</dbReference>
<evidence type="ECO:0000259" key="4">
    <source>
        <dbReference type="Pfam" id="PF22666"/>
    </source>
</evidence>
<feature type="signal peptide" evidence="3">
    <location>
        <begin position="1"/>
        <end position="17"/>
    </location>
</feature>
<dbReference type="Proteomes" id="UP000474175">
    <property type="component" value="Unassembled WGS sequence"/>
</dbReference>
<sequence>MKKLTLLAWMLPAMAVAQSSSLQSGFLAPPHSARPRVWWHWMNGNITKEGITKDLEWMKRVGIGGFQNFDASLMTPAVTAKKLVFMTPDWKDAFKHTTNEARKLGLEMAIAGSPGWSVTGGPWVPASDAMKKYVWTETRLSGGNAFSGKLPQPSAKAGKFQNVPLSPEGGFGGPSGEVPDYYVDALVIAYRLPATDKPLASFNPKVTSSGGMFNLADLTDGDLAKTTLLPPMEVGQDMWIQYEFDSPQTFKAFTIVGASGGGPLAEFRGAPDNRSLKVSDDGVNFRDVVIIRGSTVPQNTMNIVPTTAKYFRFAFKTLQPQGNPFGAMFGGSTDPGKPEGVAVAELVLHNTDRVDLFEEKAGFSPWNESTHSLIKANADAIPTDDVIDLTSKMSTDGTLNWTPPAGNWVIVRMGYSITGRKNHPASPEATGLEVDKLDNVAVRKYIDTYLDMYQDAAGGQLGAKGLEYMVLDSYEAGHMTWTKAMPEEFLKRRGYDLKPWIPVLTGRVVRSAEASEQFLWDFRKTIGELIVANHYEVIGDALHARGMKRYTESHENGRIYLADGMDVKRKAEIPMSAMWTPGSLATGSDEEVRSEADIREAASVAHIYGQNLVAAESMTSVGNGFSWYPEKLKRTADLEMASGLNRFVVHTSVHQPLDDKKPGFSLGPFGQYFTRHETWGEQAKSWVDYLSRSCYLLQQGKPVVDVLYYYGENNNITQAFAQKLPAIPAGYSFDFANATVVKEALRGEGGKILTPSGQQYRVLVLDSTARTMTLPVLRKLGELVKAGMYVAGAKPERSPSLIDNPAEFTTLANQIWSSPTVSTQSIEAALAKVGVEKDVDITGASSPILFVHRQTSNADLYWLDNRSDNTNQATISFRVTGKVPELWNPETGKLEKVSYQIKDGRTIVPLKFDSWGAYFIVFQNKTTVASYTKPTVKETQAVQIEGAWNVSFQEGRGAPAIATLPTLRSLSENADPGIEYFSGTASYNNTFQLATLTKNATYVLDLGDVKNIAEVVVNGKLVGTVWKKPYRIDITDAMKAGSNSVQINVTNTWVNRLIGDAQPGVTNKVTFTTLPFYKADSALLPSGLLGPVRVLTVTMATATAKR</sequence>
<keyword evidence="6" id="KW-1185">Reference proteome</keyword>